<gene>
    <name evidence="11" type="ORF">KI387_007401</name>
</gene>
<dbReference type="GO" id="GO:0005634">
    <property type="term" value="C:nucleus"/>
    <property type="evidence" value="ECO:0007669"/>
    <property type="project" value="UniProtKB-SubCell"/>
</dbReference>
<evidence type="ECO:0000256" key="5">
    <source>
        <dbReference type="ARBA" id="ARBA00023159"/>
    </source>
</evidence>
<proteinExistence type="inferred from homology"/>
<keyword evidence="5" id="KW-0010">Activator</keyword>
<evidence type="ECO:0000313" key="12">
    <source>
        <dbReference type="Proteomes" id="UP000824469"/>
    </source>
</evidence>
<dbReference type="InterPro" id="IPR001471">
    <property type="entry name" value="AP2/ERF_dom"/>
</dbReference>
<evidence type="ECO:0000256" key="4">
    <source>
        <dbReference type="ARBA" id="ARBA00023125"/>
    </source>
</evidence>
<comment type="subcellular location">
    <subcellularLocation>
        <location evidence="1">Nucleus</location>
    </subcellularLocation>
</comment>
<dbReference type="GO" id="GO:0003700">
    <property type="term" value="F:DNA-binding transcription factor activity"/>
    <property type="evidence" value="ECO:0007669"/>
    <property type="project" value="InterPro"/>
</dbReference>
<evidence type="ECO:0000256" key="6">
    <source>
        <dbReference type="ARBA" id="ARBA00023163"/>
    </source>
</evidence>
<evidence type="ECO:0000256" key="9">
    <source>
        <dbReference type="SAM" id="MobiDB-lite"/>
    </source>
</evidence>
<comment type="caution">
    <text evidence="11">The sequence shown here is derived from an EMBL/GenBank/DDBJ whole genome shotgun (WGS) entry which is preliminary data.</text>
</comment>
<evidence type="ECO:0000259" key="10">
    <source>
        <dbReference type="PROSITE" id="PS51032"/>
    </source>
</evidence>
<dbReference type="InterPro" id="IPR016177">
    <property type="entry name" value="DNA-bd_dom_sf"/>
</dbReference>
<name>A0AA38GRY3_TAXCH</name>
<evidence type="ECO:0000256" key="8">
    <source>
        <dbReference type="ARBA" id="ARBA00024343"/>
    </source>
</evidence>
<evidence type="ECO:0000256" key="7">
    <source>
        <dbReference type="ARBA" id="ARBA00023242"/>
    </source>
</evidence>
<keyword evidence="12" id="KW-1185">Reference proteome</keyword>
<dbReference type="Pfam" id="PF00847">
    <property type="entry name" value="AP2"/>
    <property type="match status" value="1"/>
</dbReference>
<dbReference type="CDD" id="cd00018">
    <property type="entry name" value="AP2"/>
    <property type="match status" value="1"/>
</dbReference>
<dbReference type="PROSITE" id="PS51032">
    <property type="entry name" value="AP2_ERF"/>
    <property type="match status" value="1"/>
</dbReference>
<dbReference type="SUPFAM" id="SSF54171">
    <property type="entry name" value="DNA-binding domain"/>
    <property type="match status" value="1"/>
</dbReference>
<dbReference type="Proteomes" id="UP000824469">
    <property type="component" value="Unassembled WGS sequence"/>
</dbReference>
<feature type="compositionally biased region" description="Basic residues" evidence="9">
    <location>
        <begin position="34"/>
        <end position="48"/>
    </location>
</feature>
<keyword evidence="6" id="KW-0804">Transcription</keyword>
<feature type="region of interest" description="Disordered" evidence="9">
    <location>
        <begin position="34"/>
        <end position="60"/>
    </location>
</feature>
<evidence type="ECO:0000313" key="11">
    <source>
        <dbReference type="EMBL" id="KAH9327223.1"/>
    </source>
</evidence>
<dbReference type="AlphaFoldDB" id="A0AA38GRY3"/>
<sequence length="150" mass="16994">LNLMAKTASEVRQKKVSQILEQWQRLNSCEFTKRRRAAAPKGSKKGCMRGKGGPENGRYSYRGVRQRTWGKWVAEIREPKGGRRVWLGTFESAHEAAAAYDHAAKIMYGPSALLNNPPPHPQACNNYTAEVADDELRDINIDEIFMLFDD</sequence>
<dbReference type="SMART" id="SM00380">
    <property type="entry name" value="AP2"/>
    <property type="match status" value="1"/>
</dbReference>
<feature type="domain" description="AP2/ERF" evidence="10">
    <location>
        <begin position="60"/>
        <end position="117"/>
    </location>
</feature>
<evidence type="ECO:0000256" key="2">
    <source>
        <dbReference type="ARBA" id="ARBA00023015"/>
    </source>
</evidence>
<dbReference type="EMBL" id="JAHRHJ020000002">
    <property type="protein sequence ID" value="KAH9327223.1"/>
    <property type="molecule type" value="Genomic_DNA"/>
</dbReference>
<protein>
    <recommendedName>
        <fullName evidence="10">AP2/ERF domain-containing protein</fullName>
    </recommendedName>
</protein>
<keyword evidence="4" id="KW-0238">DNA-binding</keyword>
<organism evidence="11 12">
    <name type="scientific">Taxus chinensis</name>
    <name type="common">Chinese yew</name>
    <name type="synonym">Taxus wallichiana var. chinensis</name>
    <dbReference type="NCBI Taxonomy" id="29808"/>
    <lineage>
        <taxon>Eukaryota</taxon>
        <taxon>Viridiplantae</taxon>
        <taxon>Streptophyta</taxon>
        <taxon>Embryophyta</taxon>
        <taxon>Tracheophyta</taxon>
        <taxon>Spermatophyta</taxon>
        <taxon>Pinopsida</taxon>
        <taxon>Pinidae</taxon>
        <taxon>Conifers II</taxon>
        <taxon>Cupressales</taxon>
        <taxon>Taxaceae</taxon>
        <taxon>Taxus</taxon>
    </lineage>
</organism>
<evidence type="ECO:0000256" key="1">
    <source>
        <dbReference type="ARBA" id="ARBA00004123"/>
    </source>
</evidence>
<keyword evidence="2" id="KW-0805">Transcription regulation</keyword>
<comment type="similarity">
    <text evidence="8">Belongs to the AP2/ERF transcription factor family. ERF subfamily.</text>
</comment>
<keyword evidence="7" id="KW-0539">Nucleus</keyword>
<reference evidence="11 12" key="1">
    <citation type="journal article" date="2021" name="Nat. Plants">
        <title>The Taxus genome provides insights into paclitaxel biosynthesis.</title>
        <authorList>
            <person name="Xiong X."/>
            <person name="Gou J."/>
            <person name="Liao Q."/>
            <person name="Li Y."/>
            <person name="Zhou Q."/>
            <person name="Bi G."/>
            <person name="Li C."/>
            <person name="Du R."/>
            <person name="Wang X."/>
            <person name="Sun T."/>
            <person name="Guo L."/>
            <person name="Liang H."/>
            <person name="Lu P."/>
            <person name="Wu Y."/>
            <person name="Zhang Z."/>
            <person name="Ro D.K."/>
            <person name="Shang Y."/>
            <person name="Huang S."/>
            <person name="Yan J."/>
        </authorList>
    </citation>
    <scope>NUCLEOTIDE SEQUENCE [LARGE SCALE GENOMIC DNA]</scope>
    <source>
        <strain evidence="11">Ta-2019</strain>
    </source>
</reference>
<dbReference type="PANTHER" id="PTHR31241:SF62">
    <property type="entry name" value="DEHYDRATION-RESPONSIVE ELEMENT-BINDING PROTEIN 2D"/>
    <property type="match status" value="1"/>
</dbReference>
<feature type="non-terminal residue" evidence="11">
    <location>
        <position position="1"/>
    </location>
</feature>
<evidence type="ECO:0000256" key="3">
    <source>
        <dbReference type="ARBA" id="ARBA00023016"/>
    </source>
</evidence>
<dbReference type="PANTHER" id="PTHR31241">
    <property type="entry name" value="DEHYDRATION-RESPONSIVE ELEMENT-BINDING PROTEIN 2C"/>
    <property type="match status" value="1"/>
</dbReference>
<dbReference type="GO" id="GO:0003677">
    <property type="term" value="F:DNA binding"/>
    <property type="evidence" value="ECO:0007669"/>
    <property type="project" value="UniProtKB-KW"/>
</dbReference>
<dbReference type="PRINTS" id="PR00367">
    <property type="entry name" value="ETHRSPELEMNT"/>
</dbReference>
<accession>A0AA38GRY3</accession>
<feature type="non-terminal residue" evidence="11">
    <location>
        <position position="150"/>
    </location>
</feature>
<dbReference type="FunFam" id="3.30.730.10:FF:000001">
    <property type="entry name" value="Ethylene-responsive transcription factor 2"/>
    <property type="match status" value="1"/>
</dbReference>
<keyword evidence="3" id="KW-0346">Stress response</keyword>
<dbReference type="Gene3D" id="3.30.730.10">
    <property type="entry name" value="AP2/ERF domain"/>
    <property type="match status" value="1"/>
</dbReference>
<dbReference type="InterPro" id="IPR036955">
    <property type="entry name" value="AP2/ERF_dom_sf"/>
</dbReference>